<dbReference type="OrthoDB" id="276546at2759"/>
<reference evidence="5 6" key="1">
    <citation type="submission" date="2018-05" db="EMBL/GenBank/DDBJ databases">
        <title>Draft genome sequence of Scytalidium lignicola DSM 105466, a ubiquitous saprotrophic fungus.</title>
        <authorList>
            <person name="Buettner E."/>
            <person name="Gebauer A.M."/>
            <person name="Hofrichter M."/>
            <person name="Liers C."/>
            <person name="Kellner H."/>
        </authorList>
    </citation>
    <scope>NUCLEOTIDE SEQUENCE [LARGE SCALE GENOMIC DNA]</scope>
    <source>
        <strain evidence="5 6">DSM 105466</strain>
    </source>
</reference>
<proteinExistence type="inferred from homology"/>
<gene>
    <name evidence="5" type="ORF">B7463_g9056</name>
</gene>
<feature type="non-terminal residue" evidence="5">
    <location>
        <position position="399"/>
    </location>
</feature>
<evidence type="ECO:0000256" key="2">
    <source>
        <dbReference type="ARBA" id="ARBA00005979"/>
    </source>
</evidence>
<dbReference type="GO" id="GO:0016628">
    <property type="term" value="F:oxidoreductase activity, acting on the CH-CH group of donors, NAD or NADP as acceptor"/>
    <property type="evidence" value="ECO:0007669"/>
    <property type="project" value="UniProtKB-ARBA"/>
</dbReference>
<dbReference type="AlphaFoldDB" id="A0A3E2H1X0"/>
<evidence type="ECO:0000256" key="3">
    <source>
        <dbReference type="ARBA" id="ARBA00023002"/>
    </source>
</evidence>
<dbReference type="CDD" id="cd02933">
    <property type="entry name" value="OYE_like_FMN"/>
    <property type="match status" value="1"/>
</dbReference>
<evidence type="ECO:0000313" key="5">
    <source>
        <dbReference type="EMBL" id="RFU27287.1"/>
    </source>
</evidence>
<dbReference type="GO" id="GO:0010181">
    <property type="term" value="F:FMN binding"/>
    <property type="evidence" value="ECO:0007669"/>
    <property type="project" value="InterPro"/>
</dbReference>
<feature type="domain" description="NADH:flavin oxidoreductase/NADH oxidase N-terminal" evidence="4">
    <location>
        <begin position="15"/>
        <end position="371"/>
    </location>
</feature>
<dbReference type="Pfam" id="PF00724">
    <property type="entry name" value="Oxidored_FMN"/>
    <property type="match status" value="1"/>
</dbReference>
<dbReference type="GO" id="GO:0003959">
    <property type="term" value="F:NADPH dehydrogenase activity"/>
    <property type="evidence" value="ECO:0007669"/>
    <property type="project" value="TreeGrafter"/>
</dbReference>
<evidence type="ECO:0000313" key="6">
    <source>
        <dbReference type="Proteomes" id="UP000258309"/>
    </source>
</evidence>
<keyword evidence="3" id="KW-0560">Oxidoreductase</keyword>
<accession>A0A3E2H1X0</accession>
<dbReference type="SUPFAM" id="SSF51395">
    <property type="entry name" value="FMN-linked oxidoreductases"/>
    <property type="match status" value="1"/>
</dbReference>
<keyword evidence="6" id="KW-1185">Reference proteome</keyword>
<comment type="cofactor">
    <cofactor evidence="1">
        <name>FMN</name>
        <dbReference type="ChEBI" id="CHEBI:58210"/>
    </cofactor>
</comment>
<comment type="similarity">
    <text evidence="2">Belongs to the NADH:flavin oxidoreductase/NADH oxidase family.</text>
</comment>
<evidence type="ECO:0000259" key="4">
    <source>
        <dbReference type="Pfam" id="PF00724"/>
    </source>
</evidence>
<dbReference type="InterPro" id="IPR001155">
    <property type="entry name" value="OxRdtase_FMN_N"/>
</dbReference>
<dbReference type="PANTHER" id="PTHR22893:SF129">
    <property type="entry name" value="FLAVIN OXIDOREDUCTASE HXNT"/>
    <property type="match status" value="1"/>
</dbReference>
<comment type="caution">
    <text evidence="5">The sequence shown here is derived from an EMBL/GenBank/DDBJ whole genome shotgun (WGS) entry which is preliminary data.</text>
</comment>
<dbReference type="InterPro" id="IPR013785">
    <property type="entry name" value="Aldolase_TIM"/>
</dbReference>
<dbReference type="OMA" id="APCTRMR"/>
<name>A0A3E2H1X0_SCYLI</name>
<dbReference type="GO" id="GO:0005829">
    <property type="term" value="C:cytosol"/>
    <property type="evidence" value="ECO:0007669"/>
    <property type="project" value="UniProtKB-ARBA"/>
</dbReference>
<evidence type="ECO:0000256" key="1">
    <source>
        <dbReference type="ARBA" id="ARBA00001917"/>
    </source>
</evidence>
<dbReference type="Proteomes" id="UP000258309">
    <property type="component" value="Unassembled WGS sequence"/>
</dbReference>
<protein>
    <recommendedName>
        <fullName evidence="4">NADH:flavin oxidoreductase/NADH oxidase N-terminal domain-containing protein</fullName>
    </recommendedName>
</protein>
<dbReference type="PANTHER" id="PTHR22893">
    <property type="entry name" value="NADH OXIDOREDUCTASE-RELATED"/>
    <property type="match status" value="1"/>
</dbReference>
<dbReference type="FunFam" id="3.20.20.70:FF:000059">
    <property type="entry name" value="N-ethylmaleimide reductase, FMN-linked"/>
    <property type="match status" value="1"/>
</dbReference>
<dbReference type="EMBL" id="NCSJ02000213">
    <property type="protein sequence ID" value="RFU27287.1"/>
    <property type="molecule type" value="Genomic_DNA"/>
</dbReference>
<organism evidence="5 6">
    <name type="scientific">Scytalidium lignicola</name>
    <name type="common">Hyphomycete</name>
    <dbReference type="NCBI Taxonomy" id="5539"/>
    <lineage>
        <taxon>Eukaryota</taxon>
        <taxon>Fungi</taxon>
        <taxon>Dikarya</taxon>
        <taxon>Ascomycota</taxon>
        <taxon>Pezizomycotina</taxon>
        <taxon>Leotiomycetes</taxon>
        <taxon>Leotiomycetes incertae sedis</taxon>
        <taxon>Scytalidium</taxon>
    </lineage>
</organism>
<dbReference type="InterPro" id="IPR045247">
    <property type="entry name" value="Oye-like"/>
</dbReference>
<feature type="non-terminal residue" evidence="5">
    <location>
        <position position="1"/>
    </location>
</feature>
<dbReference type="Gene3D" id="3.20.20.70">
    <property type="entry name" value="Aldolase class I"/>
    <property type="match status" value="1"/>
</dbReference>
<dbReference type="STRING" id="5539.A0A3E2H1X0"/>
<sequence length="399" mass="44681">MSSINSGLKALRHTKLFTPLRLGQMDLKHRVVMGPCGRLRATQLQEGVWTVNDLTAEYYGQRASNGGLIITESTPISRTAAGYPNIAGIFNKVQAADWRKVTQKVHDKRGYIFCQIWHAGRATIPEYLGGQLPISSSSVPLPRKFVGPGPKEYDSPPPRAMTKDDMKNVIKDFTNAAELAMDAGFDGIEIHGANGYLLEQFLHDNINNRTDEYGGNIENRCRFPMEVIKAVGSAIGGDKTAIRLTPFNYWHGTRDSNPMKHWSHLCEKITALPSQQRPVYVHCVEPRFDEILSEEDKLRSISGAQDSSASLKPFRDILAKGDVKFFVAGNYDRENALPALENDRGDGVIFGRWFISNPDLSRRLAEGLPLNQWDRSTFYSAQPPSKGYTDYPFWSENQA</sequence>